<proteinExistence type="predicted"/>
<dbReference type="Proteomes" id="UP000317977">
    <property type="component" value="Unassembled WGS sequence"/>
</dbReference>
<keyword evidence="2" id="KW-1185">Reference proteome</keyword>
<evidence type="ECO:0000313" key="2">
    <source>
        <dbReference type="Proteomes" id="UP000317977"/>
    </source>
</evidence>
<dbReference type="OrthoDB" id="290273at2"/>
<organism evidence="1 2">
    <name type="scientific">Rubripirellula reticaptiva</name>
    <dbReference type="NCBI Taxonomy" id="2528013"/>
    <lineage>
        <taxon>Bacteria</taxon>
        <taxon>Pseudomonadati</taxon>
        <taxon>Planctomycetota</taxon>
        <taxon>Planctomycetia</taxon>
        <taxon>Pirellulales</taxon>
        <taxon>Pirellulaceae</taxon>
        <taxon>Rubripirellula</taxon>
    </lineage>
</organism>
<accession>A0A5C6EJR7</accession>
<reference evidence="1 2" key="1">
    <citation type="submission" date="2019-02" db="EMBL/GenBank/DDBJ databases">
        <title>Deep-cultivation of Planctomycetes and their phenomic and genomic characterization uncovers novel biology.</title>
        <authorList>
            <person name="Wiegand S."/>
            <person name="Jogler M."/>
            <person name="Boedeker C."/>
            <person name="Pinto D."/>
            <person name="Vollmers J."/>
            <person name="Rivas-Marin E."/>
            <person name="Kohn T."/>
            <person name="Peeters S.H."/>
            <person name="Heuer A."/>
            <person name="Rast P."/>
            <person name="Oberbeckmann S."/>
            <person name="Bunk B."/>
            <person name="Jeske O."/>
            <person name="Meyerdierks A."/>
            <person name="Storesund J.E."/>
            <person name="Kallscheuer N."/>
            <person name="Luecker S."/>
            <person name="Lage O.M."/>
            <person name="Pohl T."/>
            <person name="Merkel B.J."/>
            <person name="Hornburger P."/>
            <person name="Mueller R.-W."/>
            <person name="Bruemmer F."/>
            <person name="Labrenz M."/>
            <person name="Spormann A.M."/>
            <person name="Op Den Camp H."/>
            <person name="Overmann J."/>
            <person name="Amann R."/>
            <person name="Jetten M.S.M."/>
            <person name="Mascher T."/>
            <person name="Medema M.H."/>
            <person name="Devos D.P."/>
            <person name="Kaster A.-K."/>
            <person name="Ovreas L."/>
            <person name="Rohde M."/>
            <person name="Galperin M.Y."/>
            <person name="Jogler C."/>
        </authorList>
    </citation>
    <scope>NUCLEOTIDE SEQUENCE [LARGE SCALE GENOMIC DNA]</scope>
    <source>
        <strain evidence="1 2">Poly59</strain>
    </source>
</reference>
<sequence>MDDLLDQFMEDHINGGYGEILDEQAVEEYPADEPWDETLAQQELEDFEQADEHFGYYGGEDW</sequence>
<dbReference type="RefSeq" id="WP_146535572.1">
    <property type="nucleotide sequence ID" value="NZ_SJPX01000004.1"/>
</dbReference>
<dbReference type="AlphaFoldDB" id="A0A5C6EJR7"/>
<comment type="caution">
    <text evidence="1">The sequence shown here is derived from an EMBL/GenBank/DDBJ whole genome shotgun (WGS) entry which is preliminary data.</text>
</comment>
<name>A0A5C6EJR7_9BACT</name>
<evidence type="ECO:0000313" key="1">
    <source>
        <dbReference type="EMBL" id="TWU49292.1"/>
    </source>
</evidence>
<protein>
    <submittedName>
        <fullName evidence="1">Uncharacterized protein</fullName>
    </submittedName>
</protein>
<gene>
    <name evidence="1" type="ORF">Poly59_39060</name>
</gene>
<dbReference type="EMBL" id="SJPX01000004">
    <property type="protein sequence ID" value="TWU49292.1"/>
    <property type="molecule type" value="Genomic_DNA"/>
</dbReference>